<feature type="transmembrane region" description="Helical" evidence="5">
    <location>
        <begin position="371"/>
        <end position="393"/>
    </location>
</feature>
<evidence type="ECO:0000259" key="6">
    <source>
        <dbReference type="Pfam" id="PF00324"/>
    </source>
</evidence>
<protein>
    <recommendedName>
        <fullName evidence="6">Amino acid permease/ SLC12A domain-containing protein</fullName>
    </recommendedName>
</protein>
<feature type="transmembrane region" description="Helical" evidence="5">
    <location>
        <begin position="156"/>
        <end position="178"/>
    </location>
</feature>
<keyword evidence="8" id="KW-1185">Reference proteome</keyword>
<evidence type="ECO:0000256" key="3">
    <source>
        <dbReference type="ARBA" id="ARBA00022989"/>
    </source>
</evidence>
<evidence type="ECO:0000256" key="4">
    <source>
        <dbReference type="ARBA" id="ARBA00023136"/>
    </source>
</evidence>
<keyword evidence="4 5" id="KW-0472">Membrane</keyword>
<dbReference type="InterPro" id="IPR004841">
    <property type="entry name" value="AA-permease/SLC12A_dom"/>
</dbReference>
<feature type="domain" description="Amino acid permease/ SLC12A" evidence="6">
    <location>
        <begin position="76"/>
        <end position="541"/>
    </location>
</feature>
<feature type="transmembrane region" description="Helical" evidence="5">
    <location>
        <begin position="102"/>
        <end position="119"/>
    </location>
</feature>
<evidence type="ECO:0000256" key="5">
    <source>
        <dbReference type="SAM" id="Phobius"/>
    </source>
</evidence>
<keyword evidence="3 5" id="KW-1133">Transmembrane helix</keyword>
<evidence type="ECO:0000313" key="8">
    <source>
        <dbReference type="Proteomes" id="UP000782241"/>
    </source>
</evidence>
<dbReference type="GO" id="GO:0016020">
    <property type="term" value="C:membrane"/>
    <property type="evidence" value="ECO:0007669"/>
    <property type="project" value="UniProtKB-SubCell"/>
</dbReference>
<evidence type="ECO:0000256" key="2">
    <source>
        <dbReference type="ARBA" id="ARBA00022692"/>
    </source>
</evidence>
<feature type="transmembrane region" description="Helical" evidence="5">
    <location>
        <begin position="190"/>
        <end position="210"/>
    </location>
</feature>
<feature type="transmembrane region" description="Helical" evidence="5">
    <location>
        <begin position="518"/>
        <end position="537"/>
    </location>
</feature>
<dbReference type="GO" id="GO:0015171">
    <property type="term" value="F:amino acid transmembrane transporter activity"/>
    <property type="evidence" value="ECO:0007669"/>
    <property type="project" value="TreeGrafter"/>
</dbReference>
<dbReference type="EMBL" id="JAGPUO010000010">
    <property type="protein sequence ID" value="KAG5659886.1"/>
    <property type="molecule type" value="Genomic_DNA"/>
</dbReference>
<feature type="transmembrane region" description="Helical" evidence="5">
    <location>
        <begin position="76"/>
        <end position="96"/>
    </location>
</feature>
<comment type="caution">
    <text evidence="7">The sequence shown here is derived from an EMBL/GenBank/DDBJ whole genome shotgun (WGS) entry which is preliminary data.</text>
</comment>
<dbReference type="InterPro" id="IPR050524">
    <property type="entry name" value="APC_YAT"/>
</dbReference>
<feature type="transmembrane region" description="Helical" evidence="5">
    <location>
        <begin position="484"/>
        <end position="506"/>
    </location>
</feature>
<feature type="transmembrane region" description="Helical" evidence="5">
    <location>
        <begin position="442"/>
        <end position="463"/>
    </location>
</feature>
<dbReference type="PANTHER" id="PTHR43341">
    <property type="entry name" value="AMINO ACID PERMEASE"/>
    <property type="match status" value="1"/>
</dbReference>
<feature type="transmembrane region" description="Helical" evidence="5">
    <location>
        <begin position="222"/>
        <end position="239"/>
    </location>
</feature>
<evidence type="ECO:0000313" key="7">
    <source>
        <dbReference type="EMBL" id="KAG5659886.1"/>
    </source>
</evidence>
<dbReference type="PIRSF" id="PIRSF006060">
    <property type="entry name" value="AA_transporter"/>
    <property type="match status" value="1"/>
</dbReference>
<dbReference type="Gene3D" id="1.20.1740.10">
    <property type="entry name" value="Amino acid/polyamine transporter I"/>
    <property type="match status" value="1"/>
</dbReference>
<sequence length="589" mass="64943">MVFVAQDLLKNLEEPSLVVYLYCFKPRAAHIFTEILFSTMEKKSTPPPGDSDRLRFPSEDVAPSSQLHRRLNNRQIQLIAAGGSIGTALFISIGGALAKGGAGNLLIGFTFYSCILALVNNSIAEMSTYMPVAGGFINLAGHWVDDALGFVAGWNFFFYEALIIPFEIVALTSVIAFWDTNTLNPGPTAGVCTAVIAVYALINILAVGFYGEAEFWLSGGKLLLIFILFAFTFVTMCGGNPAHDAYGFRHFANGTFSTYLSTGALGHLEGFLAALFTAGFTIVGPEYISMVSAEAQHPSVYIKNAFKTVYYRFCIFFVFSALAVGIVCAHDDPKLTEIYFGEGGAGNAASSPYVIAMQNLSITGLPHVVNFLIFTSIFSAGNTYCYAATRALYSLALAGRAPHFLTYVNSRGIPIWCFCVTMLFSLLSYLQCANGSAEVLNWLVSIVTGGALINFLVISITFINYHKACEAQGVDRKMRPYYGYFQPYGAYIALFIQTLICLTYGYNAFRPWSTEVFFQNYSMQLVAVIFFIGWKFGKKTRYIRPQEVDLVWERPEIDEYEASSTDPLTGFWEEMGHLVGIRKKKTSEA</sequence>
<comment type="subcellular location">
    <subcellularLocation>
        <location evidence="1">Membrane</location>
        <topology evidence="1">Multi-pass membrane protein</topology>
    </subcellularLocation>
</comment>
<dbReference type="AlphaFoldDB" id="A0A9P7H047"/>
<accession>A0A9P7H047</accession>
<name>A0A9P7H047_9HYPO</name>
<evidence type="ECO:0000256" key="1">
    <source>
        <dbReference type="ARBA" id="ARBA00004141"/>
    </source>
</evidence>
<feature type="transmembrane region" description="Helical" evidence="5">
    <location>
        <begin position="413"/>
        <end position="430"/>
    </location>
</feature>
<dbReference type="Pfam" id="PF00324">
    <property type="entry name" value="AA_permease"/>
    <property type="match status" value="1"/>
</dbReference>
<organism evidence="7 8">
    <name type="scientific">Fusarium avenaceum</name>
    <dbReference type="NCBI Taxonomy" id="40199"/>
    <lineage>
        <taxon>Eukaryota</taxon>
        <taxon>Fungi</taxon>
        <taxon>Dikarya</taxon>
        <taxon>Ascomycota</taxon>
        <taxon>Pezizomycotina</taxon>
        <taxon>Sordariomycetes</taxon>
        <taxon>Hypocreomycetidae</taxon>
        <taxon>Hypocreales</taxon>
        <taxon>Nectriaceae</taxon>
        <taxon>Fusarium</taxon>
        <taxon>Fusarium tricinctum species complex</taxon>
    </lineage>
</organism>
<dbReference type="Proteomes" id="UP000782241">
    <property type="component" value="Unassembled WGS sequence"/>
</dbReference>
<gene>
    <name evidence="7" type="ORF">KAF25_003408</name>
</gene>
<feature type="transmembrane region" description="Helical" evidence="5">
    <location>
        <begin position="309"/>
        <end position="327"/>
    </location>
</feature>
<proteinExistence type="predicted"/>
<keyword evidence="2 5" id="KW-0812">Transmembrane</keyword>
<reference evidence="7" key="1">
    <citation type="submission" date="2021-04" db="EMBL/GenBank/DDBJ databases">
        <title>Draft genome of Fusarium avenaceum strain F156N33, isolated from an atmospheric sample in Virginia.</title>
        <authorList>
            <person name="Yang S."/>
            <person name="Vinatzer B.A."/>
            <person name="Coleman J."/>
        </authorList>
    </citation>
    <scope>NUCLEOTIDE SEQUENCE</scope>
    <source>
        <strain evidence="7">F156N33</strain>
    </source>
</reference>
<dbReference type="PANTHER" id="PTHR43341:SF6">
    <property type="entry name" value="AMINO ACID TRANSPORTER (EUROFUNG)"/>
    <property type="match status" value="1"/>
</dbReference>